<sequence length="81" mass="8882">MSSSRRTSKSDQSPRGSSFVTSSAAASTWNDSNSYNQDSWKSSVSSHSSLSSLRQSLPENPVALKLRLDLCWSTPASSRRR</sequence>
<reference evidence="2" key="1">
    <citation type="journal article" date="2022" name="Mol. Ecol. Resour.">
        <title>The genomes of chicory, endive, great burdock and yacon provide insights into Asteraceae palaeo-polyploidization history and plant inulin production.</title>
        <authorList>
            <person name="Fan W."/>
            <person name="Wang S."/>
            <person name="Wang H."/>
            <person name="Wang A."/>
            <person name="Jiang F."/>
            <person name="Liu H."/>
            <person name="Zhao H."/>
            <person name="Xu D."/>
            <person name="Zhang Y."/>
        </authorList>
    </citation>
    <scope>NUCLEOTIDE SEQUENCE [LARGE SCALE GENOMIC DNA]</scope>
    <source>
        <strain evidence="2">cv. Punajuju</strain>
    </source>
</reference>
<gene>
    <name evidence="1" type="ORF">L2E82_21946</name>
</gene>
<protein>
    <submittedName>
        <fullName evidence="1">Uncharacterized protein</fullName>
    </submittedName>
</protein>
<dbReference type="EMBL" id="CM042012">
    <property type="protein sequence ID" value="KAI3750978.1"/>
    <property type="molecule type" value="Genomic_DNA"/>
</dbReference>
<comment type="caution">
    <text evidence="1">The sequence shown here is derived from an EMBL/GenBank/DDBJ whole genome shotgun (WGS) entry which is preliminary data.</text>
</comment>
<evidence type="ECO:0000313" key="2">
    <source>
        <dbReference type="Proteomes" id="UP001055811"/>
    </source>
</evidence>
<organism evidence="1 2">
    <name type="scientific">Cichorium intybus</name>
    <name type="common">Chicory</name>
    <dbReference type="NCBI Taxonomy" id="13427"/>
    <lineage>
        <taxon>Eukaryota</taxon>
        <taxon>Viridiplantae</taxon>
        <taxon>Streptophyta</taxon>
        <taxon>Embryophyta</taxon>
        <taxon>Tracheophyta</taxon>
        <taxon>Spermatophyta</taxon>
        <taxon>Magnoliopsida</taxon>
        <taxon>eudicotyledons</taxon>
        <taxon>Gunneridae</taxon>
        <taxon>Pentapetalae</taxon>
        <taxon>asterids</taxon>
        <taxon>campanulids</taxon>
        <taxon>Asterales</taxon>
        <taxon>Asteraceae</taxon>
        <taxon>Cichorioideae</taxon>
        <taxon>Cichorieae</taxon>
        <taxon>Cichoriinae</taxon>
        <taxon>Cichorium</taxon>
    </lineage>
</organism>
<reference evidence="1 2" key="2">
    <citation type="journal article" date="2022" name="Mol. Ecol. Resour.">
        <title>The genomes of chicory, endive, great burdock and yacon provide insights into Asteraceae paleo-polyploidization history and plant inulin production.</title>
        <authorList>
            <person name="Fan W."/>
            <person name="Wang S."/>
            <person name="Wang H."/>
            <person name="Wang A."/>
            <person name="Jiang F."/>
            <person name="Liu H."/>
            <person name="Zhao H."/>
            <person name="Xu D."/>
            <person name="Zhang Y."/>
        </authorList>
    </citation>
    <scope>NUCLEOTIDE SEQUENCE [LARGE SCALE GENOMIC DNA]</scope>
    <source>
        <strain evidence="2">cv. Punajuju</strain>
        <tissue evidence="1">Leaves</tissue>
    </source>
</reference>
<proteinExistence type="predicted"/>
<accession>A0ACB9DXC1</accession>
<dbReference type="Proteomes" id="UP001055811">
    <property type="component" value="Linkage Group LG04"/>
</dbReference>
<keyword evidence="2" id="KW-1185">Reference proteome</keyword>
<evidence type="ECO:0000313" key="1">
    <source>
        <dbReference type="EMBL" id="KAI3750978.1"/>
    </source>
</evidence>
<name>A0ACB9DXC1_CICIN</name>